<dbReference type="Gene3D" id="2.40.30.10">
    <property type="entry name" value="Translation factors"/>
    <property type="match status" value="1"/>
</dbReference>
<comment type="function">
    <text evidence="7 9">One of the primary rRNA binding proteins, it binds directly near the 3'-end of the 23S rRNA, where it nucleates assembly of the 50S subunit.</text>
</comment>
<comment type="subunit">
    <text evidence="7 9">Part of the 50S ribosomal subunit. Forms a cluster with proteins L14 and L19.</text>
</comment>
<dbReference type="PANTHER" id="PTHR11229:SF16">
    <property type="entry name" value="LARGE RIBOSOMAL SUBUNIT PROTEIN UL3C"/>
    <property type="match status" value="1"/>
</dbReference>
<evidence type="ECO:0000256" key="6">
    <source>
        <dbReference type="ARBA" id="ARBA00035243"/>
    </source>
</evidence>
<dbReference type="InterPro" id="IPR019926">
    <property type="entry name" value="Ribosomal_uL3_CS"/>
</dbReference>
<proteinExistence type="inferred from homology"/>
<dbReference type="HAMAP" id="MF_01325_B">
    <property type="entry name" value="Ribosomal_uL3_B"/>
    <property type="match status" value="1"/>
</dbReference>
<evidence type="ECO:0000256" key="1">
    <source>
        <dbReference type="ARBA" id="ARBA00006540"/>
    </source>
</evidence>
<evidence type="ECO:0000313" key="11">
    <source>
        <dbReference type="EMBL" id="KKQ38306.1"/>
    </source>
</evidence>
<evidence type="ECO:0000256" key="3">
    <source>
        <dbReference type="ARBA" id="ARBA00022884"/>
    </source>
</evidence>
<evidence type="ECO:0000256" key="5">
    <source>
        <dbReference type="ARBA" id="ARBA00023274"/>
    </source>
</evidence>
<accession>A0A0G0KCK2</accession>
<comment type="similarity">
    <text evidence="1 7 8">Belongs to the universal ribosomal protein uL3 family.</text>
</comment>
<dbReference type="EMBL" id="LBTJ01000012">
    <property type="protein sequence ID" value="KKQ38306.1"/>
    <property type="molecule type" value="Genomic_DNA"/>
</dbReference>
<dbReference type="InterPro" id="IPR009000">
    <property type="entry name" value="Transl_B-barrel_sf"/>
</dbReference>
<organism evidence="11 12">
    <name type="scientific">Candidatus Roizmanbacteria bacterium GW2011_GWA2_37_7</name>
    <dbReference type="NCBI Taxonomy" id="1618481"/>
    <lineage>
        <taxon>Bacteria</taxon>
        <taxon>Candidatus Roizmaniibacteriota</taxon>
    </lineage>
</organism>
<dbReference type="NCBIfam" id="TIGR03625">
    <property type="entry name" value="L3_bact"/>
    <property type="match status" value="1"/>
</dbReference>
<name>A0A0G0KCK2_9BACT</name>
<dbReference type="PATRIC" id="fig|1618481.3.peg.326"/>
<dbReference type="Gene3D" id="3.30.160.810">
    <property type="match status" value="1"/>
</dbReference>
<dbReference type="GO" id="GO:0006412">
    <property type="term" value="P:translation"/>
    <property type="evidence" value="ECO:0007669"/>
    <property type="project" value="UniProtKB-UniRule"/>
</dbReference>
<keyword evidence="4 7" id="KW-0689">Ribosomal protein</keyword>
<keyword evidence="3 7" id="KW-0694">RNA-binding</keyword>
<dbReference type="GO" id="GO:0003735">
    <property type="term" value="F:structural constituent of ribosome"/>
    <property type="evidence" value="ECO:0007669"/>
    <property type="project" value="UniProtKB-UniRule"/>
</dbReference>
<evidence type="ECO:0000313" key="12">
    <source>
        <dbReference type="Proteomes" id="UP000034471"/>
    </source>
</evidence>
<evidence type="ECO:0000256" key="8">
    <source>
        <dbReference type="RuleBase" id="RU003905"/>
    </source>
</evidence>
<dbReference type="PANTHER" id="PTHR11229">
    <property type="entry name" value="50S RIBOSOMAL PROTEIN L3"/>
    <property type="match status" value="1"/>
</dbReference>
<sequence>MFLNIYTIMPGFILGEKKQQSQMFDAKGTMIPVTVLHTAPCFVVGIKWNETDGYTAVQLGYGQTKKNQKPTQGTLQKAGIKIPLHFLREIRVTIDDKNIKIIEKDKKKGLQIGEYELFVGTEIKPEMVFKPGDVIDVSGISKGKGFQGVVKRHGFAGGPKTHGQSDRLRAPGAIGAGTTPGRVLKGMRMAGRQGNMRTTIQNLEVVQTNKSGLTIKGLIPGAIGGLIEVRTKNL</sequence>
<evidence type="ECO:0000256" key="2">
    <source>
        <dbReference type="ARBA" id="ARBA00022730"/>
    </source>
</evidence>
<keyword evidence="2 7" id="KW-0699">rRNA-binding</keyword>
<protein>
    <recommendedName>
        <fullName evidence="6 7">Large ribosomal subunit protein uL3</fullName>
    </recommendedName>
</protein>
<keyword evidence="5 7" id="KW-0687">Ribonucleoprotein</keyword>
<dbReference type="STRING" id="1618481.US54_C0012G0003"/>
<reference evidence="11 12" key="1">
    <citation type="journal article" date="2015" name="Nature">
        <title>rRNA introns, odd ribosomes, and small enigmatic genomes across a large radiation of phyla.</title>
        <authorList>
            <person name="Brown C.T."/>
            <person name="Hug L.A."/>
            <person name="Thomas B.C."/>
            <person name="Sharon I."/>
            <person name="Castelle C.J."/>
            <person name="Singh A."/>
            <person name="Wilkins M.J."/>
            <person name="Williams K.H."/>
            <person name="Banfield J.F."/>
        </authorList>
    </citation>
    <scope>NUCLEOTIDE SEQUENCE [LARGE SCALE GENOMIC DNA]</scope>
</reference>
<gene>
    <name evidence="7" type="primary">rplC</name>
    <name evidence="11" type="ORF">US54_C0012G0003</name>
</gene>
<dbReference type="Pfam" id="PF00297">
    <property type="entry name" value="Ribosomal_L3"/>
    <property type="match status" value="1"/>
</dbReference>
<evidence type="ECO:0000256" key="9">
    <source>
        <dbReference type="RuleBase" id="RU003906"/>
    </source>
</evidence>
<feature type="region of interest" description="Disordered" evidence="10">
    <location>
        <begin position="155"/>
        <end position="175"/>
    </location>
</feature>
<dbReference type="GO" id="GO:0019843">
    <property type="term" value="F:rRNA binding"/>
    <property type="evidence" value="ECO:0007669"/>
    <property type="project" value="UniProtKB-UniRule"/>
</dbReference>
<dbReference type="GO" id="GO:0022625">
    <property type="term" value="C:cytosolic large ribosomal subunit"/>
    <property type="evidence" value="ECO:0007669"/>
    <property type="project" value="TreeGrafter"/>
</dbReference>
<dbReference type="InterPro" id="IPR019927">
    <property type="entry name" value="Ribosomal_uL3_bac/org-type"/>
</dbReference>
<dbReference type="AlphaFoldDB" id="A0A0G0KCK2"/>
<dbReference type="InterPro" id="IPR000597">
    <property type="entry name" value="Ribosomal_uL3"/>
</dbReference>
<evidence type="ECO:0000256" key="7">
    <source>
        <dbReference type="HAMAP-Rule" id="MF_01325"/>
    </source>
</evidence>
<comment type="caution">
    <text evidence="11">The sequence shown here is derived from an EMBL/GenBank/DDBJ whole genome shotgun (WGS) entry which is preliminary data.</text>
</comment>
<evidence type="ECO:0000256" key="10">
    <source>
        <dbReference type="SAM" id="MobiDB-lite"/>
    </source>
</evidence>
<dbReference type="PROSITE" id="PS00474">
    <property type="entry name" value="RIBOSOMAL_L3"/>
    <property type="match status" value="1"/>
</dbReference>
<dbReference type="SUPFAM" id="SSF50447">
    <property type="entry name" value="Translation proteins"/>
    <property type="match status" value="1"/>
</dbReference>
<dbReference type="Proteomes" id="UP000034471">
    <property type="component" value="Unassembled WGS sequence"/>
</dbReference>
<evidence type="ECO:0000256" key="4">
    <source>
        <dbReference type="ARBA" id="ARBA00022980"/>
    </source>
</evidence>